<organism evidence="4 5">
    <name type="scientific">Clathrus columnatus</name>
    <dbReference type="NCBI Taxonomy" id="1419009"/>
    <lineage>
        <taxon>Eukaryota</taxon>
        <taxon>Fungi</taxon>
        <taxon>Dikarya</taxon>
        <taxon>Basidiomycota</taxon>
        <taxon>Agaricomycotina</taxon>
        <taxon>Agaricomycetes</taxon>
        <taxon>Phallomycetidae</taxon>
        <taxon>Phallales</taxon>
        <taxon>Clathraceae</taxon>
        <taxon>Clathrus</taxon>
    </lineage>
</organism>
<dbReference type="InterPro" id="IPR001910">
    <property type="entry name" value="Inosine/uridine_hydrolase_dom"/>
</dbReference>
<protein>
    <recommendedName>
        <fullName evidence="3">Inosine/uridine-preferring nucleoside hydrolase domain-containing protein</fullName>
    </recommendedName>
</protein>
<reference evidence="4" key="1">
    <citation type="submission" date="2021-10" db="EMBL/GenBank/DDBJ databases">
        <title>De novo Genome Assembly of Clathrus columnatus (Basidiomycota, Fungi) Using Illumina and Nanopore Sequence Data.</title>
        <authorList>
            <person name="Ogiso-Tanaka E."/>
            <person name="Itagaki H."/>
            <person name="Hosoya T."/>
            <person name="Hosaka K."/>
        </authorList>
    </citation>
    <scope>NUCLEOTIDE SEQUENCE</scope>
    <source>
        <strain evidence="4">MO-923</strain>
    </source>
</reference>
<feature type="chain" id="PRO_5043652248" description="Inosine/uridine-preferring nucleoside hydrolase domain-containing protein" evidence="2">
    <location>
        <begin position="19"/>
        <end position="334"/>
    </location>
</feature>
<evidence type="ECO:0000313" key="5">
    <source>
        <dbReference type="Proteomes" id="UP001050691"/>
    </source>
</evidence>
<feature type="domain" description="Inosine/uridine-preferring nucleoside hydrolase" evidence="3">
    <location>
        <begin position="124"/>
        <end position="283"/>
    </location>
</feature>
<comment type="similarity">
    <text evidence="1">Belongs to the IUNH family.</text>
</comment>
<dbReference type="PANTHER" id="PTHR43264">
    <property type="match status" value="1"/>
</dbReference>
<comment type="caution">
    <text evidence="4">The sequence shown here is derived from an EMBL/GenBank/DDBJ whole genome shotgun (WGS) entry which is preliminary data.</text>
</comment>
<proteinExistence type="inferred from homology"/>
<dbReference type="Proteomes" id="UP001050691">
    <property type="component" value="Unassembled WGS sequence"/>
</dbReference>
<gene>
    <name evidence="4" type="ORF">Clacol_007664</name>
</gene>
<accession>A0AAV5AGE2</accession>
<name>A0AAV5AGE2_9AGAM</name>
<dbReference type="PANTHER" id="PTHR43264:SF1">
    <property type="entry name" value="INOSINE_URIDINE-PREFERRING NUCLEOSIDE HYDROLASE DOMAIN-CONTAINING PROTEIN"/>
    <property type="match status" value="1"/>
</dbReference>
<keyword evidence="2" id="KW-0732">Signal</keyword>
<sequence length="334" mass="36711">MSFQLLIALLASFTTTYAASVQTAALTCPGFTPPTPAAFAVANTLQTMGYVNILGIVSGKSLISSYFPDVTSVYSLPGIDAINTWYCHPNIPMAQTHALTATIREPRVNSSNPEYITRLADPSEFPQAFDRRRVKEPVGFYRDVLSKAADNSITIVAIGFLTNLHDLYYSPGGAQLIKAKVKELVVQGGSCNTTDKSRYVGYNLLHDLPSAEVVTKWPSPVTFFPGYVAQQVHINPALVLNMSTTNPVRYVYQTVNFDFKFTIHDVLATYYAIFGLTDDLFTYGNVNGTGGLQFVPNPGESVAVKQDSVWNYAVSPPAQQRFLMSVEVFLFLHM</sequence>
<evidence type="ECO:0000313" key="4">
    <source>
        <dbReference type="EMBL" id="GJJ13410.1"/>
    </source>
</evidence>
<dbReference type="Pfam" id="PF01156">
    <property type="entry name" value="IU_nuc_hydro"/>
    <property type="match status" value="1"/>
</dbReference>
<keyword evidence="5" id="KW-1185">Reference proteome</keyword>
<evidence type="ECO:0000259" key="3">
    <source>
        <dbReference type="Pfam" id="PF01156"/>
    </source>
</evidence>
<dbReference type="AlphaFoldDB" id="A0AAV5AGE2"/>
<dbReference type="InterPro" id="IPR036452">
    <property type="entry name" value="Ribo_hydro-like"/>
</dbReference>
<dbReference type="Gene3D" id="3.90.245.10">
    <property type="entry name" value="Ribonucleoside hydrolase-like"/>
    <property type="match status" value="1"/>
</dbReference>
<dbReference type="GO" id="GO:0016799">
    <property type="term" value="F:hydrolase activity, hydrolyzing N-glycosyl compounds"/>
    <property type="evidence" value="ECO:0007669"/>
    <property type="project" value="InterPro"/>
</dbReference>
<evidence type="ECO:0000256" key="1">
    <source>
        <dbReference type="ARBA" id="ARBA00009176"/>
    </source>
</evidence>
<evidence type="ECO:0000256" key="2">
    <source>
        <dbReference type="SAM" id="SignalP"/>
    </source>
</evidence>
<dbReference type="EMBL" id="BPWL01000008">
    <property type="protein sequence ID" value="GJJ13410.1"/>
    <property type="molecule type" value="Genomic_DNA"/>
</dbReference>
<dbReference type="SUPFAM" id="SSF53590">
    <property type="entry name" value="Nucleoside hydrolase"/>
    <property type="match status" value="1"/>
</dbReference>
<feature type="signal peptide" evidence="2">
    <location>
        <begin position="1"/>
        <end position="18"/>
    </location>
</feature>